<sequence length="171" mass="19863">MSCSDEELPESITFSESRQRFHKKLKEEKESKKAQDKRSVRYKQLDSPIEQSNTYELFPRGEGNSSRLQVPETEIFRQAANATHAARSKTIYLQKSVQRTLQKRSKKRLDNVEIILLSENSKLANGYTTSGQPEKFLKEHFYGGRLLRCSKKDANLTRSKQLHRPSPYFHG</sequence>
<dbReference type="AlphaFoldDB" id="M2Y4H9"/>
<keyword evidence="3" id="KW-1185">Reference proteome</keyword>
<organism evidence="2 3">
    <name type="scientific">Galdieria sulphuraria</name>
    <name type="common">Red alga</name>
    <dbReference type="NCBI Taxonomy" id="130081"/>
    <lineage>
        <taxon>Eukaryota</taxon>
        <taxon>Rhodophyta</taxon>
        <taxon>Bangiophyceae</taxon>
        <taxon>Galdieriales</taxon>
        <taxon>Galdieriaceae</taxon>
        <taxon>Galdieria</taxon>
    </lineage>
</organism>
<reference evidence="3" key="1">
    <citation type="journal article" date="2013" name="Science">
        <title>Gene transfer from bacteria and archaea facilitated evolution of an extremophilic eukaryote.</title>
        <authorList>
            <person name="Schonknecht G."/>
            <person name="Chen W.H."/>
            <person name="Ternes C.M."/>
            <person name="Barbier G.G."/>
            <person name="Shrestha R.P."/>
            <person name="Stanke M."/>
            <person name="Brautigam A."/>
            <person name="Baker B.J."/>
            <person name="Banfield J.F."/>
            <person name="Garavito R.M."/>
            <person name="Carr K."/>
            <person name="Wilkerson C."/>
            <person name="Rensing S.A."/>
            <person name="Gagneul D."/>
            <person name="Dickenson N.E."/>
            <person name="Oesterhelt C."/>
            <person name="Lercher M.J."/>
            <person name="Weber A.P."/>
        </authorList>
    </citation>
    <scope>NUCLEOTIDE SEQUENCE [LARGE SCALE GENOMIC DNA]</scope>
    <source>
        <strain evidence="3">074W</strain>
    </source>
</reference>
<feature type="region of interest" description="Disordered" evidence="1">
    <location>
        <begin position="1"/>
        <end position="69"/>
    </location>
</feature>
<dbReference type="Proteomes" id="UP000030680">
    <property type="component" value="Unassembled WGS sequence"/>
</dbReference>
<name>M2Y4H9_GALSU</name>
<dbReference type="RefSeq" id="XP_005707358.1">
    <property type="nucleotide sequence ID" value="XM_005707301.1"/>
</dbReference>
<dbReference type="OrthoDB" id="10410969at2759"/>
<dbReference type="GeneID" id="17089534"/>
<dbReference type="EMBL" id="KB454496">
    <property type="protein sequence ID" value="EME30838.1"/>
    <property type="molecule type" value="Genomic_DNA"/>
</dbReference>
<protein>
    <submittedName>
        <fullName evidence="2">Uncharacterized protein</fullName>
    </submittedName>
</protein>
<accession>M2Y4H9</accession>
<feature type="compositionally biased region" description="Basic and acidic residues" evidence="1">
    <location>
        <begin position="25"/>
        <end position="39"/>
    </location>
</feature>
<gene>
    <name evidence="2" type="ORF">Gasu_18540</name>
</gene>
<evidence type="ECO:0000313" key="2">
    <source>
        <dbReference type="EMBL" id="EME30838.1"/>
    </source>
</evidence>
<proteinExistence type="predicted"/>
<dbReference type="Gramene" id="EME30838">
    <property type="protein sequence ID" value="EME30838"/>
    <property type="gene ID" value="Gasu_18540"/>
</dbReference>
<evidence type="ECO:0000313" key="3">
    <source>
        <dbReference type="Proteomes" id="UP000030680"/>
    </source>
</evidence>
<evidence type="ECO:0000256" key="1">
    <source>
        <dbReference type="SAM" id="MobiDB-lite"/>
    </source>
</evidence>
<dbReference type="KEGG" id="gsl:Gasu_18540"/>